<comment type="catalytic activity">
    <reaction evidence="5">
        <text>3'-dephospho-CoA + ATP = ADP + CoA + H(+)</text>
        <dbReference type="Rhea" id="RHEA:18245"/>
        <dbReference type="ChEBI" id="CHEBI:15378"/>
        <dbReference type="ChEBI" id="CHEBI:30616"/>
        <dbReference type="ChEBI" id="CHEBI:57287"/>
        <dbReference type="ChEBI" id="CHEBI:57328"/>
        <dbReference type="ChEBI" id="CHEBI:456216"/>
        <dbReference type="EC" id="2.7.1.24"/>
    </reaction>
</comment>
<dbReference type="HAMAP" id="MF_00376">
    <property type="entry name" value="Dephospho_CoA_kinase"/>
    <property type="match status" value="1"/>
</dbReference>
<comment type="subcellular location">
    <subcellularLocation>
        <location evidence="5">Cytoplasm</location>
    </subcellularLocation>
</comment>
<evidence type="ECO:0000256" key="4">
    <source>
        <dbReference type="ARBA" id="ARBA00022993"/>
    </source>
</evidence>
<keyword evidence="8" id="KW-1185">Reference proteome</keyword>
<dbReference type="Gene3D" id="3.40.50.300">
    <property type="entry name" value="P-loop containing nucleotide triphosphate hydrolases"/>
    <property type="match status" value="1"/>
</dbReference>
<organism evidence="7 8">
    <name type="scientific">Marinomonas transparens</name>
    <dbReference type="NCBI Taxonomy" id="2795388"/>
    <lineage>
        <taxon>Bacteria</taxon>
        <taxon>Pseudomonadati</taxon>
        <taxon>Pseudomonadota</taxon>
        <taxon>Gammaproteobacteria</taxon>
        <taxon>Oceanospirillales</taxon>
        <taxon>Oceanospirillaceae</taxon>
        <taxon>Marinomonas</taxon>
    </lineage>
</organism>
<name>A0A934JL37_9GAMM</name>
<dbReference type="CDD" id="cd02022">
    <property type="entry name" value="DPCK"/>
    <property type="match status" value="1"/>
</dbReference>
<evidence type="ECO:0000313" key="8">
    <source>
        <dbReference type="Proteomes" id="UP000628710"/>
    </source>
</evidence>
<dbReference type="InterPro" id="IPR027417">
    <property type="entry name" value="P-loop_NTPase"/>
</dbReference>
<comment type="caution">
    <text evidence="7">The sequence shown here is derived from an EMBL/GenBank/DDBJ whole genome shotgun (WGS) entry which is preliminary data.</text>
</comment>
<dbReference type="SUPFAM" id="SSF52540">
    <property type="entry name" value="P-loop containing nucleoside triphosphate hydrolases"/>
    <property type="match status" value="1"/>
</dbReference>
<gene>
    <name evidence="5" type="primary">coaE</name>
    <name evidence="7" type="ORF">I8J31_10605</name>
</gene>
<keyword evidence="5 7" id="KW-0808">Transferase</keyword>
<keyword evidence="4 5" id="KW-0173">Coenzyme A biosynthesis</keyword>
<sequence>MTHNPPIVGLTGGIGSGKSTVAQLFNTLGIQSVDADDVARIVVQSGSHCLKKIQQRYGDRILLEDGTLNRKTLRDIIFDRAEERVWLEELTHPVIREEIRRQLSSVSSSYVLLVHPLLFETHQNEMCELIVAIDVPTELQLERVINRDNSTLDKVTKIMATQLPNEKRKSRADLVLENTGNTVDLSAKVLELHKKILELLQCRKAIP</sequence>
<comment type="pathway">
    <text evidence="5">Cofactor biosynthesis; coenzyme A biosynthesis; CoA from (R)-pantothenate: step 5/5.</text>
</comment>
<dbReference type="EMBL" id="JAEMNX010000011">
    <property type="protein sequence ID" value="MBJ7538125.1"/>
    <property type="molecule type" value="Genomic_DNA"/>
</dbReference>
<dbReference type="GO" id="GO:0015937">
    <property type="term" value="P:coenzyme A biosynthetic process"/>
    <property type="evidence" value="ECO:0007669"/>
    <property type="project" value="UniProtKB-UniRule"/>
</dbReference>
<accession>A0A934JL37</accession>
<dbReference type="NCBIfam" id="TIGR00152">
    <property type="entry name" value="dephospho-CoA kinase"/>
    <property type="match status" value="1"/>
</dbReference>
<evidence type="ECO:0000256" key="1">
    <source>
        <dbReference type="ARBA" id="ARBA00009018"/>
    </source>
</evidence>
<feature type="binding site" evidence="5">
    <location>
        <begin position="15"/>
        <end position="20"/>
    </location>
    <ligand>
        <name>ATP</name>
        <dbReference type="ChEBI" id="CHEBI:30616"/>
    </ligand>
</feature>
<keyword evidence="5 7" id="KW-0418">Kinase</keyword>
<evidence type="ECO:0000256" key="5">
    <source>
        <dbReference type="HAMAP-Rule" id="MF_00376"/>
    </source>
</evidence>
<dbReference type="RefSeq" id="WP_199468534.1">
    <property type="nucleotide sequence ID" value="NZ_JAEMNX010000011.1"/>
</dbReference>
<reference evidence="7" key="1">
    <citation type="submission" date="2020-12" db="EMBL/GenBank/DDBJ databases">
        <title>Marinomonas arctica sp. nov., a psychrotolerant bacterium isolated from the Arctic.</title>
        <authorList>
            <person name="Zhang Y."/>
        </authorList>
    </citation>
    <scope>NUCLEOTIDE SEQUENCE</scope>
    <source>
        <strain evidence="7">C1424</strain>
    </source>
</reference>
<dbReference type="GO" id="GO:0005524">
    <property type="term" value="F:ATP binding"/>
    <property type="evidence" value="ECO:0007669"/>
    <property type="project" value="UniProtKB-UniRule"/>
</dbReference>
<protein>
    <recommendedName>
        <fullName evidence="5 6">Dephospho-CoA kinase</fullName>
        <ecNumber evidence="5 6">2.7.1.24</ecNumber>
    </recommendedName>
    <alternativeName>
        <fullName evidence="5">Dephosphocoenzyme A kinase</fullName>
    </alternativeName>
</protein>
<keyword evidence="2 5" id="KW-0547">Nucleotide-binding</keyword>
<evidence type="ECO:0000256" key="6">
    <source>
        <dbReference type="NCBIfam" id="TIGR00152"/>
    </source>
</evidence>
<evidence type="ECO:0000313" key="7">
    <source>
        <dbReference type="EMBL" id="MBJ7538125.1"/>
    </source>
</evidence>
<evidence type="ECO:0000256" key="3">
    <source>
        <dbReference type="ARBA" id="ARBA00022840"/>
    </source>
</evidence>
<proteinExistence type="inferred from homology"/>
<dbReference type="InterPro" id="IPR001977">
    <property type="entry name" value="Depp_CoAkinase"/>
</dbReference>
<dbReference type="PANTHER" id="PTHR10695:SF46">
    <property type="entry name" value="BIFUNCTIONAL COENZYME A SYNTHASE-RELATED"/>
    <property type="match status" value="1"/>
</dbReference>
<dbReference type="GO" id="GO:0004140">
    <property type="term" value="F:dephospho-CoA kinase activity"/>
    <property type="evidence" value="ECO:0007669"/>
    <property type="project" value="UniProtKB-UniRule"/>
</dbReference>
<comment type="similarity">
    <text evidence="1 5">Belongs to the CoaE family.</text>
</comment>
<evidence type="ECO:0000256" key="2">
    <source>
        <dbReference type="ARBA" id="ARBA00022741"/>
    </source>
</evidence>
<comment type="function">
    <text evidence="5">Catalyzes the phosphorylation of the 3'-hydroxyl group of dephosphocoenzyme A to form coenzyme A.</text>
</comment>
<dbReference type="EC" id="2.7.1.24" evidence="5 6"/>
<dbReference type="PANTHER" id="PTHR10695">
    <property type="entry name" value="DEPHOSPHO-COA KINASE-RELATED"/>
    <property type="match status" value="1"/>
</dbReference>
<keyword evidence="5" id="KW-0963">Cytoplasm</keyword>
<dbReference type="Pfam" id="PF01121">
    <property type="entry name" value="CoaE"/>
    <property type="match status" value="1"/>
</dbReference>
<dbReference type="Proteomes" id="UP000628710">
    <property type="component" value="Unassembled WGS sequence"/>
</dbReference>
<keyword evidence="3 5" id="KW-0067">ATP-binding</keyword>
<dbReference type="AlphaFoldDB" id="A0A934JL37"/>
<dbReference type="PROSITE" id="PS51219">
    <property type="entry name" value="DPCK"/>
    <property type="match status" value="1"/>
</dbReference>
<dbReference type="GO" id="GO:0005737">
    <property type="term" value="C:cytoplasm"/>
    <property type="evidence" value="ECO:0007669"/>
    <property type="project" value="UniProtKB-SubCell"/>
</dbReference>